<sequence length="100" mass="11192">MESILNNPAATPELPKVPLLQLVTRSGCHLCENAREVVDTIATQLQLHWTEVSLDDHPELTERYGEEIPVVLVNGIQRDFWHIDPIRLGNILSQALTGNS</sequence>
<dbReference type="Proteomes" id="UP000246303">
    <property type="component" value="Unassembled WGS sequence"/>
</dbReference>
<dbReference type="AlphaFoldDB" id="A0A2V3DTW4"/>
<gene>
    <name evidence="1" type="ORF">CVS29_04380</name>
</gene>
<name>A0A2V3DTW4_9MICC</name>
<dbReference type="Pfam" id="PF05768">
    <property type="entry name" value="Glrx-like"/>
    <property type="match status" value="1"/>
</dbReference>
<keyword evidence="2" id="KW-1185">Reference proteome</keyword>
<comment type="caution">
    <text evidence="1">The sequence shown here is derived from an EMBL/GenBank/DDBJ whole genome shotgun (WGS) entry which is preliminary data.</text>
</comment>
<evidence type="ECO:0000313" key="1">
    <source>
        <dbReference type="EMBL" id="PXA66810.1"/>
    </source>
</evidence>
<proteinExistence type="predicted"/>
<dbReference type="InterPro" id="IPR008554">
    <property type="entry name" value="Glutaredoxin-like"/>
</dbReference>
<accession>A0A2V3DTW4</accession>
<dbReference type="EMBL" id="QHLZ01000002">
    <property type="protein sequence ID" value="PXA66810.1"/>
    <property type="molecule type" value="Genomic_DNA"/>
</dbReference>
<dbReference type="Gene3D" id="3.40.30.10">
    <property type="entry name" value="Glutaredoxin"/>
    <property type="match status" value="1"/>
</dbReference>
<organism evidence="1 2">
    <name type="scientific">Arthrobacter psychrochitiniphilus</name>
    <dbReference type="NCBI Taxonomy" id="291045"/>
    <lineage>
        <taxon>Bacteria</taxon>
        <taxon>Bacillati</taxon>
        <taxon>Actinomycetota</taxon>
        <taxon>Actinomycetes</taxon>
        <taxon>Micrococcales</taxon>
        <taxon>Micrococcaceae</taxon>
        <taxon>Arthrobacter</taxon>
    </lineage>
</organism>
<dbReference type="SUPFAM" id="SSF52833">
    <property type="entry name" value="Thioredoxin-like"/>
    <property type="match status" value="1"/>
</dbReference>
<dbReference type="InterPro" id="IPR036249">
    <property type="entry name" value="Thioredoxin-like_sf"/>
</dbReference>
<protein>
    <submittedName>
        <fullName evidence="1">NrdH-redoxin</fullName>
    </submittedName>
</protein>
<evidence type="ECO:0000313" key="2">
    <source>
        <dbReference type="Proteomes" id="UP000246303"/>
    </source>
</evidence>
<reference evidence="1 2" key="1">
    <citation type="submission" date="2018-05" db="EMBL/GenBank/DDBJ databases">
        <title>Genetic diversity of glacier-inhabiting Cryobacterium bacteria in China and description of Cryobacterium mengkeensis sp. nov. and Arthrobacter glacialis sp. nov.</title>
        <authorList>
            <person name="Liu Q."/>
            <person name="Xin Y.-H."/>
        </authorList>
    </citation>
    <scope>NUCLEOTIDE SEQUENCE [LARGE SCALE GENOMIC DNA]</scope>
    <source>
        <strain evidence="1 2">GP3</strain>
    </source>
</reference>
<dbReference type="OrthoDB" id="8779161at2"/>
<dbReference type="RefSeq" id="WP_110105125.1">
    <property type="nucleotide sequence ID" value="NZ_JACBZZ010000001.1"/>
</dbReference>